<dbReference type="AlphaFoldDB" id="A0A7J7G661"/>
<dbReference type="Gene3D" id="1.10.150.60">
    <property type="entry name" value="ARID DNA-binding domain"/>
    <property type="match status" value="1"/>
</dbReference>
<gene>
    <name evidence="4" type="ORF">HYC85_026580</name>
</gene>
<evidence type="ECO:0000259" key="3">
    <source>
        <dbReference type="PROSITE" id="PS51156"/>
    </source>
</evidence>
<evidence type="ECO:0000313" key="4">
    <source>
        <dbReference type="EMBL" id="KAF5935451.1"/>
    </source>
</evidence>
<dbReference type="InterPro" id="IPR000949">
    <property type="entry name" value="ELM2_dom"/>
</dbReference>
<evidence type="ECO:0000256" key="1">
    <source>
        <dbReference type="ARBA" id="ARBA00023242"/>
    </source>
</evidence>
<accession>A0A7J7G661</accession>
<dbReference type="Pfam" id="PF01388">
    <property type="entry name" value="ARID"/>
    <property type="match status" value="1"/>
</dbReference>
<evidence type="ECO:0000313" key="5">
    <source>
        <dbReference type="Proteomes" id="UP000593564"/>
    </source>
</evidence>
<name>A0A7J7G661_CAMSI</name>
<protein>
    <recommendedName>
        <fullName evidence="6">ARID domain-containing protein</fullName>
    </recommendedName>
</protein>
<feature type="domain" description="ARID" evidence="2">
    <location>
        <begin position="46"/>
        <end position="139"/>
    </location>
</feature>
<reference evidence="4 5" key="2">
    <citation type="submission" date="2020-07" db="EMBL/GenBank/DDBJ databases">
        <title>Genome assembly of wild tea tree DASZ reveals pedigree and selection history of tea varieties.</title>
        <authorList>
            <person name="Zhang W."/>
        </authorList>
    </citation>
    <scope>NUCLEOTIDE SEQUENCE [LARGE SCALE GENOMIC DNA]</scope>
    <source>
        <strain evidence="5">cv. G240</strain>
        <tissue evidence="4">Leaf</tissue>
    </source>
</reference>
<dbReference type="PROSITE" id="PS51156">
    <property type="entry name" value="ELM2"/>
    <property type="match status" value="1"/>
</dbReference>
<dbReference type="SMART" id="SM00501">
    <property type="entry name" value="BRIGHT"/>
    <property type="match status" value="1"/>
</dbReference>
<reference evidence="5" key="1">
    <citation type="journal article" date="2020" name="Nat. Commun.">
        <title>Genome assembly of wild tea tree DASZ reveals pedigree and selection history of tea varieties.</title>
        <authorList>
            <person name="Zhang W."/>
            <person name="Zhang Y."/>
            <person name="Qiu H."/>
            <person name="Guo Y."/>
            <person name="Wan H."/>
            <person name="Zhang X."/>
            <person name="Scossa F."/>
            <person name="Alseekh S."/>
            <person name="Zhang Q."/>
            <person name="Wang P."/>
            <person name="Xu L."/>
            <person name="Schmidt M.H."/>
            <person name="Jia X."/>
            <person name="Li D."/>
            <person name="Zhu A."/>
            <person name="Guo F."/>
            <person name="Chen W."/>
            <person name="Ni D."/>
            <person name="Usadel B."/>
            <person name="Fernie A.R."/>
            <person name="Wen W."/>
        </authorList>
    </citation>
    <scope>NUCLEOTIDE SEQUENCE [LARGE SCALE GENOMIC DNA]</scope>
    <source>
        <strain evidence="5">cv. G240</strain>
    </source>
</reference>
<evidence type="ECO:0008006" key="6">
    <source>
        <dbReference type="Google" id="ProtNLM"/>
    </source>
</evidence>
<keyword evidence="5" id="KW-1185">Reference proteome</keyword>
<keyword evidence="1" id="KW-0539">Nucleus</keyword>
<dbReference type="PROSITE" id="PS51011">
    <property type="entry name" value="ARID"/>
    <property type="match status" value="1"/>
</dbReference>
<dbReference type="InterPro" id="IPR036431">
    <property type="entry name" value="ARID_dom_sf"/>
</dbReference>
<evidence type="ECO:0000259" key="2">
    <source>
        <dbReference type="PROSITE" id="PS51011"/>
    </source>
</evidence>
<dbReference type="GO" id="GO:0003677">
    <property type="term" value="F:DNA binding"/>
    <property type="evidence" value="ECO:0007669"/>
    <property type="project" value="InterPro"/>
</dbReference>
<dbReference type="CDD" id="cd16100">
    <property type="entry name" value="ARID"/>
    <property type="match status" value="1"/>
</dbReference>
<organism evidence="4 5">
    <name type="scientific">Camellia sinensis</name>
    <name type="common">Tea plant</name>
    <name type="synonym">Thea sinensis</name>
    <dbReference type="NCBI Taxonomy" id="4442"/>
    <lineage>
        <taxon>Eukaryota</taxon>
        <taxon>Viridiplantae</taxon>
        <taxon>Streptophyta</taxon>
        <taxon>Embryophyta</taxon>
        <taxon>Tracheophyta</taxon>
        <taxon>Spermatophyta</taxon>
        <taxon>Magnoliopsida</taxon>
        <taxon>eudicotyledons</taxon>
        <taxon>Gunneridae</taxon>
        <taxon>Pentapetalae</taxon>
        <taxon>asterids</taxon>
        <taxon>Ericales</taxon>
        <taxon>Theaceae</taxon>
        <taxon>Camellia</taxon>
    </lineage>
</organism>
<dbReference type="PANTHER" id="PTHR46410:SF20">
    <property type="entry name" value="AT-RICH INTERACTIVE DOMAIN-CONTAINING PROTEIN 2-LIKE ISOFORM X1"/>
    <property type="match status" value="1"/>
</dbReference>
<dbReference type="SMART" id="SM01014">
    <property type="entry name" value="ARID"/>
    <property type="match status" value="1"/>
</dbReference>
<dbReference type="Proteomes" id="UP000593564">
    <property type="component" value="Unassembled WGS sequence"/>
</dbReference>
<dbReference type="SMART" id="SM01189">
    <property type="entry name" value="ELM2"/>
    <property type="match status" value="1"/>
</dbReference>
<dbReference type="InterPro" id="IPR001606">
    <property type="entry name" value="ARID_dom"/>
</dbReference>
<feature type="domain" description="ELM2" evidence="3">
    <location>
        <begin position="409"/>
        <end position="469"/>
    </location>
</feature>
<proteinExistence type="predicted"/>
<sequence length="614" mass="70214">MAGWSESEDGLGLQNVEIVQTFKSKNKLHFDLDSSVKDGNVDDCDERLRSLFDQVLLVFLREIYGEKCIRPVPALLGDGHPADLFNLFWVVWKIGGYDSVSRNGLWDFVAEECRLDGGLIASVKLVYMMYLNELDQLLRTICRDKRLRSGESDVGEKLGLLLLELQKEFRSLLYDDEQDVKKKDGKLVELESKKNGKYNDLDIDKKEVILPAARDFSEVHVYAEKTINDDDKNLCVNDASKINASDKTVVNQVSTSMKRKRESLSFSGMVNWVTEVAKHPDDPAIGRVPECSKWNDYSSDEFWVQALLARKALLTRHKKQKMHPSMYDDSDFLNHQSGERLRCSERLPSFIKHRSCPCCNSCSASAQNKVATPRKMEVENNPKEQGLSSVEIPGTNEIDGILTDVPLQKHVSVGPLFQAEVPEWTGVIFKSNSKWLGTRMWPPENGIHNSIIKMERIGKGRGDSCDCQLPGSVRCVRFHIAENRMKLKCELGLLFYHWRFDRMGEEVSLSWTMTEEKRFKDLVRLKPPSLNKCFWDGAFKFFPTKTKEKLVSYYFNVFLVRRRTYQNRVTPKDIDSDDDESEFGCVGDSYGHEALSIPGPKLPICVENKQCIDL</sequence>
<comment type="caution">
    <text evidence="4">The sequence shown here is derived from an EMBL/GenBank/DDBJ whole genome shotgun (WGS) entry which is preliminary data.</text>
</comment>
<dbReference type="SUPFAM" id="SSF46774">
    <property type="entry name" value="ARID-like"/>
    <property type="match status" value="1"/>
</dbReference>
<dbReference type="PANTHER" id="PTHR46410">
    <property type="entry name" value="AT-RICH INTERACTIVE DOMAIN-CONTAINING PROTEIN 2"/>
    <property type="match status" value="1"/>
</dbReference>
<dbReference type="EMBL" id="JACBKZ010000013">
    <property type="protein sequence ID" value="KAF5935451.1"/>
    <property type="molecule type" value="Genomic_DNA"/>
</dbReference>